<dbReference type="RefSeq" id="WP_111396805.1">
    <property type="nucleotide sequence ID" value="NZ_QKYU01000003.1"/>
</dbReference>
<comment type="caution">
    <text evidence="5">The sequence shown here is derived from an EMBL/GenBank/DDBJ whole genome shotgun (WGS) entry which is preliminary data.</text>
</comment>
<dbReference type="OrthoDB" id="7263295at2"/>
<keyword evidence="6" id="KW-1185">Reference proteome</keyword>
<evidence type="ECO:0000313" key="6">
    <source>
        <dbReference type="Proteomes" id="UP000249688"/>
    </source>
</evidence>
<dbReference type="InterPro" id="IPR022642">
    <property type="entry name" value="CheR_C"/>
</dbReference>
<dbReference type="GO" id="GO:0032259">
    <property type="term" value="P:methylation"/>
    <property type="evidence" value="ECO:0007669"/>
    <property type="project" value="UniProtKB-KW"/>
</dbReference>
<accession>A0A2W7JAC0</accession>
<dbReference type="PANTHER" id="PTHR24422:SF19">
    <property type="entry name" value="CHEMOTAXIS PROTEIN METHYLTRANSFERASE"/>
    <property type="match status" value="1"/>
</dbReference>
<organism evidence="5 6">
    <name type="scientific">Humitalea rosea</name>
    <dbReference type="NCBI Taxonomy" id="990373"/>
    <lineage>
        <taxon>Bacteria</taxon>
        <taxon>Pseudomonadati</taxon>
        <taxon>Pseudomonadota</taxon>
        <taxon>Alphaproteobacteria</taxon>
        <taxon>Acetobacterales</taxon>
        <taxon>Roseomonadaceae</taxon>
        <taxon>Humitalea</taxon>
    </lineage>
</organism>
<dbReference type="AlphaFoldDB" id="A0A2W7JAC0"/>
<evidence type="ECO:0000256" key="1">
    <source>
        <dbReference type="ARBA" id="ARBA00022603"/>
    </source>
</evidence>
<dbReference type="InterPro" id="IPR050903">
    <property type="entry name" value="Bact_Chemotaxis_MeTrfase"/>
</dbReference>
<dbReference type="SMART" id="SM00138">
    <property type="entry name" value="MeTrc"/>
    <property type="match status" value="1"/>
</dbReference>
<feature type="domain" description="CheR-type methyltransferase" evidence="4">
    <location>
        <begin position="80"/>
        <end position="256"/>
    </location>
</feature>
<dbReference type="Pfam" id="PF01739">
    <property type="entry name" value="CheR"/>
    <property type="match status" value="1"/>
</dbReference>
<dbReference type="PROSITE" id="PS50123">
    <property type="entry name" value="CHER"/>
    <property type="match status" value="1"/>
</dbReference>
<dbReference type="PRINTS" id="PR00996">
    <property type="entry name" value="CHERMTFRASE"/>
</dbReference>
<dbReference type="PANTHER" id="PTHR24422">
    <property type="entry name" value="CHEMOTAXIS PROTEIN METHYLTRANSFERASE"/>
    <property type="match status" value="1"/>
</dbReference>
<reference evidence="5 6" key="1">
    <citation type="submission" date="2018-06" db="EMBL/GenBank/DDBJ databases">
        <title>Genomic Encyclopedia of Archaeal and Bacterial Type Strains, Phase II (KMG-II): from individual species to whole genera.</title>
        <authorList>
            <person name="Goeker M."/>
        </authorList>
    </citation>
    <scope>NUCLEOTIDE SEQUENCE [LARGE SCALE GENOMIC DNA]</scope>
    <source>
        <strain evidence="5 6">DSM 24525</strain>
    </source>
</reference>
<dbReference type="InterPro" id="IPR000780">
    <property type="entry name" value="CheR_MeTrfase"/>
</dbReference>
<keyword evidence="2 5" id="KW-0808">Transferase</keyword>
<evidence type="ECO:0000259" key="4">
    <source>
        <dbReference type="PROSITE" id="PS50123"/>
    </source>
</evidence>
<dbReference type="SUPFAM" id="SSF53335">
    <property type="entry name" value="S-adenosyl-L-methionine-dependent methyltransferases"/>
    <property type="match status" value="1"/>
</dbReference>
<evidence type="ECO:0000256" key="2">
    <source>
        <dbReference type="ARBA" id="ARBA00022679"/>
    </source>
</evidence>
<protein>
    <submittedName>
        <fullName evidence="5">Chemotaxis protein methyltransferase CheR</fullName>
    </submittedName>
</protein>
<sequence length="276" mass="29128">MRHGPKPSPPADPAGPPGAIVARRAADEWRLPALLDALARLAGLKADSVLRGRIARLPPAVLAAADPRQVRLDHPGWAGVLDGVTVQETRLFRHPAQMLAIGAWLETAGPAPLLLSAGCASGEEAWSLAALLLQRGAREGRVLGIDLCRPALALAEAAAYGPAPPDPLRDVPDTWQPMFLAEAGLVRPLAALREMVAFRRASLLDLPLDTAPLDLALCRNVLIYLTAPARVRVVTGLVGRLRPGGLLGLGTTDSLPPGLPLRPWGPPGMALWEKRA</sequence>
<keyword evidence="1 5" id="KW-0489">Methyltransferase</keyword>
<dbReference type="InterPro" id="IPR029063">
    <property type="entry name" value="SAM-dependent_MTases_sf"/>
</dbReference>
<keyword evidence="3" id="KW-0949">S-adenosyl-L-methionine</keyword>
<evidence type="ECO:0000313" key="5">
    <source>
        <dbReference type="EMBL" id="PZW49095.1"/>
    </source>
</evidence>
<dbReference type="EMBL" id="QKYU01000003">
    <property type="protein sequence ID" value="PZW49095.1"/>
    <property type="molecule type" value="Genomic_DNA"/>
</dbReference>
<proteinExistence type="predicted"/>
<name>A0A2W7JAC0_9PROT</name>
<dbReference type="Gene3D" id="3.40.50.150">
    <property type="entry name" value="Vaccinia Virus protein VP39"/>
    <property type="match status" value="1"/>
</dbReference>
<dbReference type="GO" id="GO:0008757">
    <property type="term" value="F:S-adenosylmethionine-dependent methyltransferase activity"/>
    <property type="evidence" value="ECO:0007669"/>
    <property type="project" value="InterPro"/>
</dbReference>
<gene>
    <name evidence="5" type="ORF">C8P66_103121</name>
</gene>
<dbReference type="Proteomes" id="UP000249688">
    <property type="component" value="Unassembled WGS sequence"/>
</dbReference>
<evidence type="ECO:0000256" key="3">
    <source>
        <dbReference type="ARBA" id="ARBA00022691"/>
    </source>
</evidence>